<dbReference type="RefSeq" id="WP_015709103.1">
    <property type="nucleotide sequence ID" value="NC_015578.1"/>
</dbReference>
<gene>
    <name evidence="1" type="ordered locus">TREPR_0956</name>
</gene>
<accession>F5YI44</accession>
<dbReference type="Pfam" id="PF26317">
    <property type="entry name" value="CntK_N"/>
    <property type="match status" value="1"/>
</dbReference>
<dbReference type="STRING" id="545694.TREPR_0956"/>
<name>F5YI44_TREPZ</name>
<dbReference type="Proteomes" id="UP000009223">
    <property type="component" value="Chromosome"/>
</dbReference>
<dbReference type="eggNOG" id="COG0253">
    <property type="taxonomic scope" value="Bacteria"/>
</dbReference>
<dbReference type="InterPro" id="IPR058944">
    <property type="entry name" value="CntK-like"/>
</dbReference>
<organism evidence="1 2">
    <name type="scientific">Treponema primitia (strain ATCC BAA-887 / DSM 12427 / ZAS-2)</name>
    <dbReference type="NCBI Taxonomy" id="545694"/>
    <lineage>
        <taxon>Bacteria</taxon>
        <taxon>Pseudomonadati</taxon>
        <taxon>Spirochaetota</taxon>
        <taxon>Spirochaetia</taxon>
        <taxon>Spirochaetales</taxon>
        <taxon>Treponemataceae</taxon>
        <taxon>Treponema</taxon>
    </lineage>
</organism>
<evidence type="ECO:0008006" key="3">
    <source>
        <dbReference type="Google" id="ProtNLM"/>
    </source>
</evidence>
<evidence type="ECO:0000313" key="1">
    <source>
        <dbReference type="EMBL" id="AEF84735.1"/>
    </source>
</evidence>
<dbReference type="KEGG" id="tpi:TREPR_0956"/>
<reference evidence="1 2" key="2">
    <citation type="journal article" date="2011" name="ISME J.">
        <title>RNA-seq reveals cooperative metabolic interactions between two termite-gut spirochete species in co-culture.</title>
        <authorList>
            <person name="Rosenthal A.Z."/>
            <person name="Matson E.G."/>
            <person name="Eldar A."/>
            <person name="Leadbetter J.R."/>
        </authorList>
    </citation>
    <scope>NUCLEOTIDE SEQUENCE [LARGE SCALE GENOMIC DNA]</scope>
    <source>
        <strain evidence="2">ATCC BAA-887 / DSM 12427 / ZAS-2</strain>
    </source>
</reference>
<protein>
    <recommendedName>
        <fullName evidence="3">Diaminopimelate epimerase</fullName>
    </recommendedName>
</protein>
<dbReference type="EMBL" id="CP001843">
    <property type="protein sequence ID" value="AEF84735.1"/>
    <property type="molecule type" value="Genomic_DNA"/>
</dbReference>
<sequence length="263" mass="28073">MKYDIVIADPAKNITVFVLDQVQDRAAAVKALMADPSLAAEQVGFVIPPPGGSDRPWRLEMMGGEFCGNAARSFGLYVARRTGLTGKQRVLIEISGAAGPLAVQVDPGAGLAEVTIPAPVAEETLEFNGADLPIYLFEGITHVIAPDIAPDEDVFYTIKELVERKFAGQRQRESALGVLFWDSAAALMRPAVYVYGSRTLMFESSCGSGTAAMGCWLSREKPEDDEAIPIVQPGGIIEARVIRKGGAVIGISIGGTVKLYYPD</sequence>
<evidence type="ECO:0000313" key="2">
    <source>
        <dbReference type="Proteomes" id="UP000009223"/>
    </source>
</evidence>
<keyword evidence="2" id="KW-1185">Reference proteome</keyword>
<proteinExistence type="predicted"/>
<dbReference type="AlphaFoldDB" id="F5YI44"/>
<reference evidence="2" key="1">
    <citation type="submission" date="2009-12" db="EMBL/GenBank/DDBJ databases">
        <title>Complete sequence of Treponema primitia strain ZAS-2.</title>
        <authorList>
            <person name="Tetu S.G."/>
            <person name="Matson E."/>
            <person name="Ren Q."/>
            <person name="Seshadri R."/>
            <person name="Elbourne L."/>
            <person name="Hassan K.A."/>
            <person name="Durkin A."/>
            <person name="Radune D."/>
            <person name="Mohamoud Y."/>
            <person name="Shay R."/>
            <person name="Jin S."/>
            <person name="Zhang X."/>
            <person name="Lucey K."/>
            <person name="Ballor N.R."/>
            <person name="Ottesen E."/>
            <person name="Rosenthal R."/>
            <person name="Allen A."/>
            <person name="Leadbetter J.R."/>
            <person name="Paulsen I.T."/>
        </authorList>
    </citation>
    <scope>NUCLEOTIDE SEQUENCE [LARGE SCALE GENOMIC DNA]</scope>
    <source>
        <strain evidence="2">ATCC BAA-887 / DSM 12427 / ZAS-2</strain>
    </source>
</reference>
<dbReference type="SUPFAM" id="SSF54506">
    <property type="entry name" value="Diaminopimelate epimerase-like"/>
    <property type="match status" value="1"/>
</dbReference>
<dbReference type="OrthoDB" id="9813391at2"/>
<dbReference type="HOGENOM" id="CLU_087271_0_0_12"/>